<keyword evidence="8 11" id="KW-0472">Membrane</keyword>
<evidence type="ECO:0000256" key="1">
    <source>
        <dbReference type="ARBA" id="ARBA00004141"/>
    </source>
</evidence>
<dbReference type="GO" id="GO:0009538">
    <property type="term" value="C:photosystem I reaction center"/>
    <property type="evidence" value="ECO:0007669"/>
    <property type="project" value="InterPro"/>
</dbReference>
<evidence type="ECO:0000256" key="5">
    <source>
        <dbReference type="ARBA" id="ARBA00022692"/>
    </source>
</evidence>
<keyword evidence="11" id="KW-0793">Thylakoid</keyword>
<keyword evidence="14" id="KW-1185">Reference proteome</keyword>
<evidence type="ECO:0000256" key="9">
    <source>
        <dbReference type="ARBA" id="ARBA00032768"/>
    </source>
</evidence>
<keyword evidence="5 11" id="KW-0812">Transmembrane</keyword>
<gene>
    <name evidence="11" type="primary">psaL</name>
    <name evidence="13" type="ORF">I4641_04540</name>
</gene>
<dbReference type="GO" id="GO:0031676">
    <property type="term" value="C:plasma membrane-derived thylakoid membrane"/>
    <property type="evidence" value="ECO:0007669"/>
    <property type="project" value="UniProtKB-SubCell"/>
</dbReference>
<organism evidence="13 14">
    <name type="scientific">Waterburya agarophytonicola KI4</name>
    <dbReference type="NCBI Taxonomy" id="2874699"/>
    <lineage>
        <taxon>Bacteria</taxon>
        <taxon>Bacillati</taxon>
        <taxon>Cyanobacteriota</taxon>
        <taxon>Cyanophyceae</taxon>
        <taxon>Pleurocapsales</taxon>
        <taxon>Hyellaceae</taxon>
        <taxon>Waterburya</taxon>
        <taxon>Waterburya agarophytonicola</taxon>
    </lineage>
</organism>
<evidence type="ECO:0000259" key="12">
    <source>
        <dbReference type="Pfam" id="PF02605"/>
    </source>
</evidence>
<proteinExistence type="inferred from homology"/>
<name>A0A964BNC1_9CYAN</name>
<dbReference type="InterPro" id="IPR003757">
    <property type="entry name" value="PSI_PsaL"/>
</dbReference>
<accession>A0A964BNC1</accession>
<evidence type="ECO:0000256" key="7">
    <source>
        <dbReference type="ARBA" id="ARBA00022989"/>
    </source>
</evidence>
<evidence type="ECO:0000256" key="6">
    <source>
        <dbReference type="ARBA" id="ARBA00022836"/>
    </source>
</evidence>
<evidence type="ECO:0000313" key="13">
    <source>
        <dbReference type="EMBL" id="MCC0176244.1"/>
    </source>
</evidence>
<feature type="domain" description="Photosystem I PsaL reaction centre subunit XI" evidence="12">
    <location>
        <begin position="5"/>
        <end position="145"/>
    </location>
</feature>
<evidence type="ECO:0000256" key="8">
    <source>
        <dbReference type="ARBA" id="ARBA00023136"/>
    </source>
</evidence>
<evidence type="ECO:0000256" key="2">
    <source>
        <dbReference type="ARBA" id="ARBA00008820"/>
    </source>
</evidence>
<dbReference type="RefSeq" id="WP_229639283.1">
    <property type="nucleotide sequence ID" value="NZ_JADWDC010000007.1"/>
</dbReference>
<feature type="transmembrane region" description="Helical" evidence="11">
    <location>
        <begin position="74"/>
        <end position="95"/>
    </location>
</feature>
<feature type="transmembrane region" description="Helical" evidence="11">
    <location>
        <begin position="124"/>
        <end position="143"/>
    </location>
</feature>
<dbReference type="Pfam" id="PF02605">
    <property type="entry name" value="PsaL"/>
    <property type="match status" value="1"/>
</dbReference>
<evidence type="ECO:0000256" key="3">
    <source>
        <dbReference type="ARBA" id="ARBA00019514"/>
    </source>
</evidence>
<dbReference type="InterPro" id="IPR022980">
    <property type="entry name" value="PSI_suXI"/>
</dbReference>
<comment type="similarity">
    <text evidence="2 11">Belongs to the PsaL family.</text>
</comment>
<comment type="subcellular location">
    <subcellularLocation>
        <location evidence="11">Cellular thylakoid membrane</location>
        <topology evidence="11">Multi-pass membrane protein</topology>
    </subcellularLocation>
    <subcellularLocation>
        <location evidence="1">Membrane</location>
        <topology evidence="1">Multi-pass membrane protein</topology>
    </subcellularLocation>
</comment>
<dbReference type="SUPFAM" id="SSF81568">
    <property type="entry name" value="Photosystem I reaction center subunit XI, PsaL"/>
    <property type="match status" value="1"/>
</dbReference>
<keyword evidence="4 11" id="KW-0602">Photosynthesis</keyword>
<keyword evidence="6 11" id="KW-0603">Photosystem I</keyword>
<sequence>MDAITHTGDPQVGNLATPLNSSGFSLAFIRNLPAYRDGLAPLRRGLEVGMAHGYLLYGPFLVLGPLRNTDNADIAALLASFGLVTILTVCLSLYASAMGGKPSETITTGKVSPAFATKEGWSEFATGFFIGGGGGAFFAYFLLSSAYLSSIKELIGL</sequence>
<dbReference type="InterPro" id="IPR036592">
    <property type="entry name" value="PSI_PsaL_sf"/>
</dbReference>
<dbReference type="Gene3D" id="1.20.1240.10">
    <property type="entry name" value="Photosystem I PsaL, reaction centre subunit XI"/>
    <property type="match status" value="1"/>
</dbReference>
<dbReference type="Proteomes" id="UP000729733">
    <property type="component" value="Unassembled WGS sequence"/>
</dbReference>
<dbReference type="PANTHER" id="PTHR34803">
    <property type="entry name" value="PHOTOSYSTEM I REACTION CENTER SUBUNIT XI, CHLOROPLASTIC"/>
    <property type="match status" value="1"/>
</dbReference>
<reference evidence="13" key="1">
    <citation type="journal article" date="2021" name="Antonie Van Leeuwenhoek">
        <title>Draft genome and description of Waterburya agarophytonicola gen. nov. sp. nov. (Pleurocapsales, Cyanobacteria): a seaweed symbiont.</title>
        <authorList>
            <person name="Bonthond G."/>
            <person name="Shalygin S."/>
            <person name="Bayer T."/>
            <person name="Weinberger F."/>
        </authorList>
    </citation>
    <scope>NUCLEOTIDE SEQUENCE</scope>
    <source>
        <strain evidence="13">KI4</strain>
    </source>
</reference>
<dbReference type="PANTHER" id="PTHR34803:SF2">
    <property type="entry name" value="PHOTOSYSTEM I REACTION CENTER SUBUNIT XI, CHLOROPLASTIC"/>
    <property type="match status" value="1"/>
</dbReference>
<comment type="caution">
    <text evidence="13">The sequence shown here is derived from an EMBL/GenBank/DDBJ whole genome shotgun (WGS) entry which is preliminary data.</text>
</comment>
<evidence type="ECO:0000256" key="10">
    <source>
        <dbReference type="ARBA" id="ARBA00033437"/>
    </source>
</evidence>
<protein>
    <recommendedName>
        <fullName evidence="3 11">Photosystem I reaction center subunit XI</fullName>
    </recommendedName>
    <alternativeName>
        <fullName evidence="9 11">PSI subunit V</fullName>
    </alternativeName>
    <alternativeName>
        <fullName evidence="10 11">PSI-L</fullName>
    </alternativeName>
</protein>
<dbReference type="GO" id="GO:0015979">
    <property type="term" value="P:photosynthesis"/>
    <property type="evidence" value="ECO:0007669"/>
    <property type="project" value="UniProtKB-UniRule"/>
</dbReference>
<evidence type="ECO:0000256" key="4">
    <source>
        <dbReference type="ARBA" id="ARBA00022531"/>
    </source>
</evidence>
<evidence type="ECO:0000256" key="11">
    <source>
        <dbReference type="HAMAP-Rule" id="MF_00447"/>
    </source>
</evidence>
<dbReference type="AlphaFoldDB" id="A0A964BNC1"/>
<evidence type="ECO:0000313" key="14">
    <source>
        <dbReference type="Proteomes" id="UP000729733"/>
    </source>
</evidence>
<keyword evidence="7 11" id="KW-1133">Transmembrane helix</keyword>
<dbReference type="EMBL" id="JADWDC010000007">
    <property type="protein sequence ID" value="MCC0176244.1"/>
    <property type="molecule type" value="Genomic_DNA"/>
</dbReference>
<dbReference type="HAMAP" id="MF_00447">
    <property type="entry name" value="PSI_PsaL"/>
    <property type="match status" value="1"/>
</dbReference>